<protein>
    <submittedName>
        <fullName evidence="1">Uncharacterized protein</fullName>
    </submittedName>
</protein>
<proteinExistence type="predicted"/>
<sequence length="95" mass="10598">MNHRYLKMQLSSNTTAYFLAAVDLTGVTTFPVDLTRSIPEEANHAMTVSTLPPVASEPLKSSSPYGLDLLAPSRRSIPHEASRTDPFFCRMSRWN</sequence>
<accession>A0A2D3VMN1</accession>
<keyword evidence="2" id="KW-1185">Reference proteome</keyword>
<dbReference type="EMBL" id="FJUY01000019">
    <property type="protein sequence ID" value="CZT24044.1"/>
    <property type="molecule type" value="Genomic_DNA"/>
</dbReference>
<evidence type="ECO:0000313" key="2">
    <source>
        <dbReference type="Proteomes" id="UP000225277"/>
    </source>
</evidence>
<organism evidence="1 2">
    <name type="scientific">Ramularia collo-cygni</name>
    <dbReference type="NCBI Taxonomy" id="112498"/>
    <lineage>
        <taxon>Eukaryota</taxon>
        <taxon>Fungi</taxon>
        <taxon>Dikarya</taxon>
        <taxon>Ascomycota</taxon>
        <taxon>Pezizomycotina</taxon>
        <taxon>Dothideomycetes</taxon>
        <taxon>Dothideomycetidae</taxon>
        <taxon>Mycosphaerellales</taxon>
        <taxon>Mycosphaerellaceae</taxon>
        <taxon>Ramularia</taxon>
    </lineage>
</organism>
<dbReference type="RefSeq" id="XP_023630768.1">
    <property type="nucleotide sequence ID" value="XM_023775000.1"/>
</dbReference>
<gene>
    <name evidence="1" type="ORF">RCC_09761</name>
</gene>
<reference evidence="1 2" key="1">
    <citation type="submission" date="2016-03" db="EMBL/GenBank/DDBJ databases">
        <authorList>
            <person name="Ploux O."/>
        </authorList>
    </citation>
    <scope>NUCLEOTIDE SEQUENCE [LARGE SCALE GENOMIC DNA]</scope>
    <source>
        <strain evidence="1 2">URUG2</strain>
    </source>
</reference>
<dbReference type="Proteomes" id="UP000225277">
    <property type="component" value="Unassembled WGS sequence"/>
</dbReference>
<evidence type="ECO:0000313" key="1">
    <source>
        <dbReference type="EMBL" id="CZT24044.1"/>
    </source>
</evidence>
<dbReference type="AlphaFoldDB" id="A0A2D3VMN1"/>
<dbReference type="GeneID" id="35604822"/>
<name>A0A2D3VMN1_9PEZI</name>